<proteinExistence type="predicted"/>
<name>A0A5D2BEG4_GOSDA</name>
<evidence type="ECO:0000256" key="1">
    <source>
        <dbReference type="SAM" id="MobiDB-lite"/>
    </source>
</evidence>
<protein>
    <submittedName>
        <fullName evidence="2">Uncharacterized protein</fullName>
    </submittedName>
</protein>
<reference evidence="2 3" key="1">
    <citation type="submission" date="2019-06" db="EMBL/GenBank/DDBJ databases">
        <title>WGS assembly of Gossypium darwinii.</title>
        <authorList>
            <person name="Chen Z.J."/>
            <person name="Sreedasyam A."/>
            <person name="Ando A."/>
            <person name="Song Q."/>
            <person name="De L."/>
            <person name="Hulse-Kemp A."/>
            <person name="Ding M."/>
            <person name="Ye W."/>
            <person name="Kirkbride R."/>
            <person name="Jenkins J."/>
            <person name="Plott C."/>
            <person name="Lovell J."/>
            <person name="Lin Y.-M."/>
            <person name="Vaughn R."/>
            <person name="Liu B."/>
            <person name="Li W."/>
            <person name="Simpson S."/>
            <person name="Scheffler B."/>
            <person name="Saski C."/>
            <person name="Grover C."/>
            <person name="Hu G."/>
            <person name="Conover J."/>
            <person name="Carlson J."/>
            <person name="Shu S."/>
            <person name="Boston L."/>
            <person name="Williams M."/>
            <person name="Peterson D."/>
            <person name="Mcgee K."/>
            <person name="Jones D."/>
            <person name="Wendel J."/>
            <person name="Stelly D."/>
            <person name="Grimwood J."/>
            <person name="Schmutz J."/>
        </authorList>
    </citation>
    <scope>NUCLEOTIDE SEQUENCE [LARGE SCALE GENOMIC DNA]</scope>
    <source>
        <strain evidence="2">1808015.09</strain>
    </source>
</reference>
<dbReference type="InterPro" id="IPR052779">
    <property type="entry name" value="WDR62"/>
</dbReference>
<evidence type="ECO:0000313" key="2">
    <source>
        <dbReference type="EMBL" id="TYG54493.1"/>
    </source>
</evidence>
<dbReference type="EMBL" id="CM017709">
    <property type="protein sequence ID" value="TYG54493.1"/>
    <property type="molecule type" value="Genomic_DNA"/>
</dbReference>
<feature type="region of interest" description="Disordered" evidence="1">
    <location>
        <begin position="77"/>
        <end position="119"/>
    </location>
</feature>
<sequence>MPAAFNQTINDGEGNKSWRIDLKDSLLAERSSQLKQRANYHGWDSQETYAFKLSISRLPKWAQDKVTRSDFVQRNLEFTSPQQMQEEPKISSRLISSGGDHGSLCHEHQNPSGPWSGGNNSCLSSLHSSSNVTKSESSASPDEIVSSAVEDHWFTVYNVRLDLLNSPEVQNLKDIQMPVSSPKLVQGLAEMPSESEKSLGHRVHFIDAEPSAMNVATFHIKSEGSDLFKEHFGNLSAILKVEKRQSSTRRRYSSQYFVRRDYLVGCKRLFNPSSQKNESATNVSLEEVAGSIDQGINSTKCSLTQSYALSYDEKDEEDSSTIDEESEVGEKIRACREALLSLDIAAENVFQLFTKLGTEYPMEEGSSGCRAQLYDEATELLPKIAEKINAVAKGLQKNTTGNFGSSASNIEGDSTFGPMLGTLAESLSQRVVEIVKQNLSSV</sequence>
<gene>
    <name evidence="2" type="ORF">ES288_D09G194600v1</name>
</gene>
<dbReference type="PANTHER" id="PTHR45589:SF1">
    <property type="entry name" value="WD REPEAT DOMAIN 62, ISOFORM G"/>
    <property type="match status" value="1"/>
</dbReference>
<organism evidence="2 3">
    <name type="scientific">Gossypium darwinii</name>
    <name type="common">Darwin's cotton</name>
    <name type="synonym">Gossypium barbadense var. darwinii</name>
    <dbReference type="NCBI Taxonomy" id="34276"/>
    <lineage>
        <taxon>Eukaryota</taxon>
        <taxon>Viridiplantae</taxon>
        <taxon>Streptophyta</taxon>
        <taxon>Embryophyta</taxon>
        <taxon>Tracheophyta</taxon>
        <taxon>Spermatophyta</taxon>
        <taxon>Magnoliopsida</taxon>
        <taxon>eudicotyledons</taxon>
        <taxon>Gunneridae</taxon>
        <taxon>Pentapetalae</taxon>
        <taxon>rosids</taxon>
        <taxon>malvids</taxon>
        <taxon>Malvales</taxon>
        <taxon>Malvaceae</taxon>
        <taxon>Malvoideae</taxon>
        <taxon>Gossypium</taxon>
    </lineage>
</organism>
<keyword evidence="3" id="KW-1185">Reference proteome</keyword>
<dbReference type="AlphaFoldDB" id="A0A5D2BEG4"/>
<dbReference type="Proteomes" id="UP000323506">
    <property type="component" value="Chromosome D09"/>
</dbReference>
<accession>A0A5D2BEG4</accession>
<evidence type="ECO:0000313" key="3">
    <source>
        <dbReference type="Proteomes" id="UP000323506"/>
    </source>
</evidence>
<dbReference type="PANTHER" id="PTHR45589">
    <property type="entry name" value="WD REPEAT DOMAIN 62, ISOFORM G"/>
    <property type="match status" value="1"/>
</dbReference>